<proteinExistence type="predicted"/>
<dbReference type="PROSITE" id="PS50076">
    <property type="entry name" value="DNAJ_2"/>
    <property type="match status" value="1"/>
</dbReference>
<dbReference type="PANTHER" id="PTHR44873">
    <property type="entry name" value="DNAJ HOMOLOG SUBFAMILY C MEMBER 30, MITOCHONDRIAL"/>
    <property type="match status" value="1"/>
</dbReference>
<feature type="non-terminal residue" evidence="2">
    <location>
        <position position="1"/>
    </location>
</feature>
<dbReference type="STRING" id="658196.A0A397TDC7"/>
<evidence type="ECO:0000313" key="3">
    <source>
        <dbReference type="Proteomes" id="UP000265703"/>
    </source>
</evidence>
<dbReference type="OrthoDB" id="445556at2759"/>
<keyword evidence="3" id="KW-1185">Reference proteome</keyword>
<dbReference type="SMART" id="SM00271">
    <property type="entry name" value="DnaJ"/>
    <property type="match status" value="1"/>
</dbReference>
<feature type="non-terminal residue" evidence="2">
    <location>
        <position position="63"/>
    </location>
</feature>
<organism evidence="2 3">
    <name type="scientific">Glomus cerebriforme</name>
    <dbReference type="NCBI Taxonomy" id="658196"/>
    <lineage>
        <taxon>Eukaryota</taxon>
        <taxon>Fungi</taxon>
        <taxon>Fungi incertae sedis</taxon>
        <taxon>Mucoromycota</taxon>
        <taxon>Glomeromycotina</taxon>
        <taxon>Glomeromycetes</taxon>
        <taxon>Glomerales</taxon>
        <taxon>Glomeraceae</taxon>
        <taxon>Glomus</taxon>
    </lineage>
</organism>
<dbReference type="AlphaFoldDB" id="A0A397TDC7"/>
<dbReference type="PANTHER" id="PTHR44873:SF1">
    <property type="entry name" value="DNAJ HOMOLOG SUBFAMILY C MEMBER 30, MITOCHONDRIAL"/>
    <property type="match status" value="1"/>
</dbReference>
<name>A0A397TDC7_9GLOM</name>
<feature type="domain" description="J" evidence="1">
    <location>
        <begin position="1"/>
        <end position="63"/>
    </location>
</feature>
<evidence type="ECO:0000259" key="1">
    <source>
        <dbReference type="PROSITE" id="PS50076"/>
    </source>
</evidence>
<dbReference type="Proteomes" id="UP000265703">
    <property type="component" value="Unassembled WGS sequence"/>
</dbReference>
<dbReference type="Gene3D" id="1.10.287.110">
    <property type="entry name" value="DnaJ domain"/>
    <property type="match status" value="1"/>
</dbReference>
<reference evidence="2 3" key="1">
    <citation type="submission" date="2018-06" db="EMBL/GenBank/DDBJ databases">
        <title>Comparative genomics reveals the genomic features of Rhizophagus irregularis, R. cerebriforme, R. diaphanum and Gigaspora rosea, and their symbiotic lifestyle signature.</title>
        <authorList>
            <person name="Morin E."/>
            <person name="San Clemente H."/>
            <person name="Chen E.C.H."/>
            <person name="De La Providencia I."/>
            <person name="Hainaut M."/>
            <person name="Kuo A."/>
            <person name="Kohler A."/>
            <person name="Murat C."/>
            <person name="Tang N."/>
            <person name="Roy S."/>
            <person name="Loubradou J."/>
            <person name="Henrissat B."/>
            <person name="Grigoriev I.V."/>
            <person name="Corradi N."/>
            <person name="Roux C."/>
            <person name="Martin F.M."/>
        </authorList>
    </citation>
    <scope>NUCLEOTIDE SEQUENCE [LARGE SCALE GENOMIC DNA]</scope>
    <source>
        <strain evidence="2 3">DAOM 227022</strain>
    </source>
</reference>
<evidence type="ECO:0000313" key="2">
    <source>
        <dbReference type="EMBL" id="RIA92991.1"/>
    </source>
</evidence>
<dbReference type="InterPro" id="IPR001623">
    <property type="entry name" value="DnaJ_domain"/>
</dbReference>
<dbReference type="EMBL" id="QKYT01000113">
    <property type="protein sequence ID" value="RIA92991.1"/>
    <property type="molecule type" value="Genomic_DNA"/>
</dbReference>
<sequence length="63" mass="7517">QHYDALEVPPDAEHKLIKAQFYKLSKRYHPDVNIGDKTAHSRFLRINEAYSILSKEQSRREYD</sequence>
<dbReference type="Pfam" id="PF00226">
    <property type="entry name" value="DnaJ"/>
    <property type="match status" value="1"/>
</dbReference>
<comment type="caution">
    <text evidence="2">The sequence shown here is derived from an EMBL/GenBank/DDBJ whole genome shotgun (WGS) entry which is preliminary data.</text>
</comment>
<dbReference type="PRINTS" id="PR00625">
    <property type="entry name" value="JDOMAIN"/>
</dbReference>
<dbReference type="InterPro" id="IPR053025">
    <property type="entry name" value="Mito_ATP_Synthase-Asso"/>
</dbReference>
<protein>
    <submittedName>
        <fullName evidence="2">DnaJ domain-containing protein</fullName>
    </submittedName>
</protein>
<accession>A0A397TDC7</accession>
<gene>
    <name evidence="2" type="ORF">C1645_660763</name>
</gene>
<dbReference type="CDD" id="cd06257">
    <property type="entry name" value="DnaJ"/>
    <property type="match status" value="1"/>
</dbReference>
<dbReference type="SUPFAM" id="SSF46565">
    <property type="entry name" value="Chaperone J-domain"/>
    <property type="match status" value="1"/>
</dbReference>
<dbReference type="InterPro" id="IPR036869">
    <property type="entry name" value="J_dom_sf"/>
</dbReference>